<dbReference type="OrthoDB" id="9785810at2"/>
<sequence length="253" mass="27826">MITITIANQKGGVGKTTTAVNLASFIARKNFKTLLVDLDPQANSTFVFLDNPAKLSTYSIFVEEEVDPTGIIHETAVPNLFLMPSSIHLAKVERALAGVFDAPLKLRRIMGKIANMFSFVIIDTPPSLGLLTVNALTTSDFVVIPITPSPWALEGVQDFLDTFEGVKETFNERLKILGVLITMFDTRTTLSKDASLKIKELFGDLVFEEPIARSVRLEESPAFREDIFTFAPDSKGAHAYAIFGESVLKRLGK</sequence>
<dbReference type="Gene3D" id="3.40.50.300">
    <property type="entry name" value="P-loop containing nucleotide triphosphate hydrolases"/>
    <property type="match status" value="1"/>
</dbReference>
<dbReference type="InterPro" id="IPR027417">
    <property type="entry name" value="P-loop_NTPase"/>
</dbReference>
<name>A0A7U6JGG8_CALEA</name>
<dbReference type="SUPFAM" id="SSF52540">
    <property type="entry name" value="P-loop containing nucleoside triphosphate hydrolases"/>
    <property type="match status" value="1"/>
</dbReference>
<reference evidence="2 3" key="1">
    <citation type="submission" date="2011-01" db="EMBL/GenBank/DDBJ databases">
        <title>Whole genome sequence of Caldisericum exile AZM16c01.</title>
        <authorList>
            <person name="Narita-Yamada S."/>
            <person name="Kawakoshi A."/>
            <person name="Nakamura S."/>
            <person name="Sasagawa M."/>
            <person name="Fukada J."/>
            <person name="Sekine M."/>
            <person name="Kato Y."/>
            <person name="Fukai R."/>
            <person name="Sasaki K."/>
            <person name="Hanamaki A."/>
            <person name="Narita H."/>
            <person name="Konno Y."/>
            <person name="Mori K."/>
            <person name="Yamazaki S."/>
            <person name="Suzuki K."/>
            <person name="Fujita N."/>
        </authorList>
    </citation>
    <scope>NUCLEOTIDE SEQUENCE [LARGE SCALE GENOMIC DNA]</scope>
    <source>
        <strain evidence="3">DSM 21853 / NBRC 104410 / AZM16c01</strain>
    </source>
</reference>
<evidence type="ECO:0000259" key="1">
    <source>
        <dbReference type="Pfam" id="PF13614"/>
    </source>
</evidence>
<keyword evidence="3" id="KW-1185">Reference proteome</keyword>
<protein>
    <submittedName>
        <fullName evidence="2">Chromosome partitioning protein ParA</fullName>
    </submittedName>
</protein>
<dbReference type="RefSeq" id="WP_014454089.1">
    <property type="nucleotide sequence ID" value="NC_017096.1"/>
</dbReference>
<dbReference type="EMBL" id="AP012051">
    <property type="protein sequence ID" value="BAL81694.1"/>
    <property type="molecule type" value="Genomic_DNA"/>
</dbReference>
<dbReference type="FunFam" id="3.40.50.300:FF:000285">
    <property type="entry name" value="Sporulation initiation inhibitor Soj"/>
    <property type="match status" value="1"/>
</dbReference>
<dbReference type="InterPro" id="IPR025669">
    <property type="entry name" value="AAA_dom"/>
</dbReference>
<accession>A0A7U6JGG8</accession>
<dbReference type="PANTHER" id="PTHR13696:SF52">
    <property type="entry name" value="PARA FAMILY PROTEIN CT_582"/>
    <property type="match status" value="1"/>
</dbReference>
<dbReference type="PANTHER" id="PTHR13696">
    <property type="entry name" value="P-LOOP CONTAINING NUCLEOSIDE TRIPHOSPHATE HYDROLASE"/>
    <property type="match status" value="1"/>
</dbReference>
<feature type="domain" description="AAA" evidence="1">
    <location>
        <begin position="3"/>
        <end position="176"/>
    </location>
</feature>
<dbReference type="AlphaFoldDB" id="A0A7U6JGG8"/>
<evidence type="ECO:0000313" key="2">
    <source>
        <dbReference type="EMBL" id="BAL81694.1"/>
    </source>
</evidence>
<gene>
    <name evidence="2" type="primary">parA</name>
    <name evidence="2" type="ordered locus">CSE_15680</name>
</gene>
<dbReference type="Proteomes" id="UP000004793">
    <property type="component" value="Chromosome"/>
</dbReference>
<dbReference type="PIRSF" id="PIRSF009320">
    <property type="entry name" value="Nuc_binding_HP_1000"/>
    <property type="match status" value="1"/>
</dbReference>
<evidence type="ECO:0000313" key="3">
    <source>
        <dbReference type="Proteomes" id="UP000004793"/>
    </source>
</evidence>
<proteinExistence type="predicted"/>
<dbReference type="InterPro" id="IPR050678">
    <property type="entry name" value="DNA_Partitioning_ATPase"/>
</dbReference>
<dbReference type="CDD" id="cd02042">
    <property type="entry name" value="ParAB_family"/>
    <property type="match status" value="1"/>
</dbReference>
<organism evidence="2 3">
    <name type="scientific">Caldisericum exile (strain DSM 21853 / NBRC 104410 / AZM16c01)</name>
    <dbReference type="NCBI Taxonomy" id="511051"/>
    <lineage>
        <taxon>Bacteria</taxon>
        <taxon>Pseudomonadati</taxon>
        <taxon>Caldisericota/Cryosericota group</taxon>
        <taxon>Caldisericota</taxon>
        <taxon>Caldisericia</taxon>
        <taxon>Caldisericales</taxon>
        <taxon>Caldisericaceae</taxon>
        <taxon>Caldisericum</taxon>
    </lineage>
</organism>
<dbReference type="Pfam" id="PF13614">
    <property type="entry name" value="AAA_31"/>
    <property type="match status" value="1"/>
</dbReference>
<dbReference type="KEGG" id="cex:CSE_15680"/>